<proteinExistence type="predicted"/>
<protein>
    <submittedName>
        <fullName evidence="1">Uncharacterized protein</fullName>
    </submittedName>
</protein>
<sequence length="47" mass="5076">MHRAAAGNGGGRMRRFADVTLSGSTCTQRMRGLDRVSPRANRVSEQG</sequence>
<organism evidence="1">
    <name type="scientific">Streptomyces sp. KCTC 11604BP</name>
    <dbReference type="NCBI Taxonomy" id="941587"/>
    <lineage>
        <taxon>Bacteria</taxon>
        <taxon>Bacillati</taxon>
        <taxon>Actinomycetota</taxon>
        <taxon>Actinomycetes</taxon>
        <taxon>Kitasatosporales</taxon>
        <taxon>Streptomycetaceae</taxon>
        <taxon>Streptomyces</taxon>
    </lineage>
</organism>
<evidence type="ECO:0000313" key="1">
    <source>
        <dbReference type="EMBL" id="ADU56337.1"/>
    </source>
</evidence>
<accession>E9KTG0</accession>
<name>E9KTG0_9ACTN</name>
<dbReference type="AlphaFoldDB" id="E9KTG0"/>
<dbReference type="EMBL" id="HM116537">
    <property type="protein sequence ID" value="ADU56337.1"/>
    <property type="molecule type" value="Genomic_DNA"/>
</dbReference>
<gene>
    <name evidence="1" type="ORF">Tcs_11604BP_006</name>
</gene>
<reference evidence="1" key="1">
    <citation type="journal article" date="2011" name="J. Am. Chem. Soc.">
        <title>Biosynthesis of the allylmalonyl-CoA extender unit for the FK506 polyketide synthase proceeds through a dedicated polyketide synthase and facilitates the mutasynthesis of analogues.</title>
        <authorList>
            <person name="Mo S."/>
            <person name="Kim D.H."/>
            <person name="Lee J.H."/>
            <person name="Park J.W."/>
            <person name="Basnet D.B."/>
            <person name="Ban Y.H."/>
            <person name="Yoo Y.J."/>
            <person name="Chen S.W."/>
            <person name="Park S.R."/>
            <person name="Choi E.A."/>
            <person name="Kim E."/>
            <person name="Jin Y.Y."/>
            <person name="Lee S.K."/>
            <person name="Park J.Y."/>
            <person name="Liu Y."/>
            <person name="Lee M.O."/>
            <person name="Lee K.S."/>
            <person name="Kim S.J."/>
            <person name="Kim D."/>
            <person name="Park B.C."/>
            <person name="Lee S.G."/>
            <person name="Kwon H.J."/>
            <person name="Suh J.W."/>
            <person name="Moore B.S."/>
            <person name="Lim S.K."/>
            <person name="Yoon Y.J."/>
        </authorList>
    </citation>
    <scope>NUCLEOTIDE SEQUENCE</scope>
    <source>
        <strain evidence="1">KCTC 11604BP</strain>
    </source>
</reference>